<accession>A0AAV2M086</accession>
<name>A0AAV2M086_KNICA</name>
<feature type="compositionally biased region" description="Basic and acidic residues" evidence="1">
    <location>
        <begin position="49"/>
        <end position="58"/>
    </location>
</feature>
<proteinExistence type="predicted"/>
<feature type="region of interest" description="Disordered" evidence="1">
    <location>
        <begin position="34"/>
        <end position="58"/>
    </location>
</feature>
<dbReference type="AlphaFoldDB" id="A0AAV2M086"/>
<evidence type="ECO:0000313" key="2">
    <source>
        <dbReference type="EMBL" id="CAL1606761.1"/>
    </source>
</evidence>
<dbReference type="EMBL" id="OZ035827">
    <property type="protein sequence ID" value="CAL1606761.1"/>
    <property type="molecule type" value="Genomic_DNA"/>
</dbReference>
<sequence>MAEHPPKPPPLRTPPRMEGLCVWMVGLRVWSFNPGADPHHSRQPVTAQRRKESPPLERAELRAGPGCVPACLFVCLEQKQKTHEGL</sequence>
<evidence type="ECO:0000313" key="3">
    <source>
        <dbReference type="Proteomes" id="UP001497482"/>
    </source>
</evidence>
<reference evidence="2 3" key="1">
    <citation type="submission" date="2024-04" db="EMBL/GenBank/DDBJ databases">
        <authorList>
            <person name="Waldvogel A.-M."/>
            <person name="Schoenle A."/>
        </authorList>
    </citation>
    <scope>NUCLEOTIDE SEQUENCE [LARGE SCALE GENOMIC DNA]</scope>
</reference>
<evidence type="ECO:0000256" key="1">
    <source>
        <dbReference type="SAM" id="MobiDB-lite"/>
    </source>
</evidence>
<dbReference type="Proteomes" id="UP001497482">
    <property type="component" value="Chromosome 5"/>
</dbReference>
<gene>
    <name evidence="2" type="ORF">KC01_LOCUS33881</name>
</gene>
<organism evidence="2 3">
    <name type="scientific">Knipowitschia caucasica</name>
    <name type="common">Caucasian dwarf goby</name>
    <name type="synonym">Pomatoschistus caucasicus</name>
    <dbReference type="NCBI Taxonomy" id="637954"/>
    <lineage>
        <taxon>Eukaryota</taxon>
        <taxon>Metazoa</taxon>
        <taxon>Chordata</taxon>
        <taxon>Craniata</taxon>
        <taxon>Vertebrata</taxon>
        <taxon>Euteleostomi</taxon>
        <taxon>Actinopterygii</taxon>
        <taxon>Neopterygii</taxon>
        <taxon>Teleostei</taxon>
        <taxon>Neoteleostei</taxon>
        <taxon>Acanthomorphata</taxon>
        <taxon>Gobiaria</taxon>
        <taxon>Gobiiformes</taxon>
        <taxon>Gobioidei</taxon>
        <taxon>Gobiidae</taxon>
        <taxon>Gobiinae</taxon>
        <taxon>Knipowitschia</taxon>
    </lineage>
</organism>
<keyword evidence="3" id="KW-1185">Reference proteome</keyword>
<protein>
    <submittedName>
        <fullName evidence="2">Uncharacterized protein</fullName>
    </submittedName>
</protein>